<accession>A0A381RA73</accession>
<dbReference type="EMBL" id="UINC01001755">
    <property type="protein sequence ID" value="SUZ88114.1"/>
    <property type="molecule type" value="Genomic_DNA"/>
</dbReference>
<evidence type="ECO:0000313" key="1">
    <source>
        <dbReference type="EMBL" id="SUZ88114.1"/>
    </source>
</evidence>
<gene>
    <name evidence="1" type="ORF">METZ01_LOCUS40968</name>
</gene>
<reference evidence="1" key="1">
    <citation type="submission" date="2018-05" db="EMBL/GenBank/DDBJ databases">
        <authorList>
            <person name="Lanie J.A."/>
            <person name="Ng W.-L."/>
            <person name="Kazmierczak K.M."/>
            <person name="Andrzejewski T.M."/>
            <person name="Davidsen T.M."/>
            <person name="Wayne K.J."/>
            <person name="Tettelin H."/>
            <person name="Glass J.I."/>
            <person name="Rusch D."/>
            <person name="Podicherti R."/>
            <person name="Tsui H.-C.T."/>
            <person name="Winkler M.E."/>
        </authorList>
    </citation>
    <scope>NUCLEOTIDE SEQUENCE</scope>
</reference>
<name>A0A381RA73_9ZZZZ</name>
<protein>
    <submittedName>
        <fullName evidence="1">Uncharacterized protein</fullName>
    </submittedName>
</protein>
<sequence>MLRRLFLFVSLFVVLAVTSSLAGRVTTSQQRQLPRGQIADLGRPTEKSDEVPVFDYEQYFPGQWHFEWRVPESPLGPGGTLTGTETFAGGEDNFFTSRTEVDGPAGPFTIESVIAYQAENRTFARWERDSRGFEMLHAGPIGGDLGGFYTIHYETAPFTVAGQQVKLRYRTRLVSPVNYKIEARISVDGGPFLNFGSGWFQKDIPVETGR</sequence>
<proteinExistence type="predicted"/>
<dbReference type="AlphaFoldDB" id="A0A381RA73"/>
<organism evidence="1">
    <name type="scientific">marine metagenome</name>
    <dbReference type="NCBI Taxonomy" id="408172"/>
    <lineage>
        <taxon>unclassified sequences</taxon>
        <taxon>metagenomes</taxon>
        <taxon>ecological metagenomes</taxon>
    </lineage>
</organism>